<gene>
    <name evidence="8" type="ORF">JL811_18640</name>
</gene>
<organism evidence="8 9">
    <name type="scientific">Szabonella alba</name>
    <dbReference type="NCBI Taxonomy" id="2804194"/>
    <lineage>
        <taxon>Bacteria</taxon>
        <taxon>Pseudomonadati</taxon>
        <taxon>Pseudomonadota</taxon>
        <taxon>Alphaproteobacteria</taxon>
        <taxon>Rhodobacterales</taxon>
        <taxon>Paracoccaceae</taxon>
        <taxon>Szabonella</taxon>
    </lineage>
</organism>
<keyword evidence="3" id="KW-0479">Metal-binding</keyword>
<dbReference type="InterPro" id="IPR001055">
    <property type="entry name" value="Adrenodoxin-like"/>
</dbReference>
<evidence type="ECO:0000313" key="8">
    <source>
        <dbReference type="EMBL" id="MBL4919241.1"/>
    </source>
</evidence>
<comment type="similarity">
    <text evidence="1">Belongs to the adrenodoxin/putidaredoxin family.</text>
</comment>
<dbReference type="Pfam" id="PF00111">
    <property type="entry name" value="Fer2"/>
    <property type="match status" value="1"/>
</dbReference>
<dbReference type="GO" id="GO:0140647">
    <property type="term" value="P:P450-containing electron transport chain"/>
    <property type="evidence" value="ECO:0007669"/>
    <property type="project" value="InterPro"/>
</dbReference>
<evidence type="ECO:0000256" key="5">
    <source>
        <dbReference type="ARBA" id="ARBA00023014"/>
    </source>
</evidence>
<dbReference type="PANTHER" id="PTHR23426:SF65">
    <property type="entry name" value="FERREDOXIN-2, MITOCHONDRIAL"/>
    <property type="match status" value="1"/>
</dbReference>
<accession>A0A8K0VCN0</accession>
<dbReference type="AlphaFoldDB" id="A0A8K0VCN0"/>
<sequence>MVTIIFIEHDGTRHDVPASPGQSLMEAARDYGIQAIRADCGGACSCSTCHVYVAPGWMGRLPERGPMEEDMLEFALEPDPERSRLSCQIKVTGAMDGLELHLPAEQA</sequence>
<name>A0A8K0VCN0_9RHOB</name>
<dbReference type="GO" id="GO:0051537">
    <property type="term" value="F:2 iron, 2 sulfur cluster binding"/>
    <property type="evidence" value="ECO:0007669"/>
    <property type="project" value="UniProtKB-KW"/>
</dbReference>
<evidence type="ECO:0000313" key="9">
    <source>
        <dbReference type="Proteomes" id="UP000648908"/>
    </source>
</evidence>
<dbReference type="RefSeq" id="WP_202690223.1">
    <property type="nucleotide sequence ID" value="NZ_JAESVN010000015.1"/>
</dbReference>
<dbReference type="Gene3D" id="3.10.20.30">
    <property type="match status" value="1"/>
</dbReference>
<dbReference type="EMBL" id="JAESVN010000015">
    <property type="protein sequence ID" value="MBL4919241.1"/>
    <property type="molecule type" value="Genomic_DNA"/>
</dbReference>
<dbReference type="InterPro" id="IPR036010">
    <property type="entry name" value="2Fe-2S_ferredoxin-like_sf"/>
</dbReference>
<dbReference type="InterPro" id="IPR001041">
    <property type="entry name" value="2Fe-2S_ferredoxin-type"/>
</dbReference>
<keyword evidence="2" id="KW-0001">2Fe-2S</keyword>
<dbReference type="GO" id="GO:0009055">
    <property type="term" value="F:electron transfer activity"/>
    <property type="evidence" value="ECO:0007669"/>
    <property type="project" value="TreeGrafter"/>
</dbReference>
<dbReference type="CDD" id="cd00207">
    <property type="entry name" value="fer2"/>
    <property type="match status" value="1"/>
</dbReference>
<dbReference type="Proteomes" id="UP000648908">
    <property type="component" value="Unassembled WGS sequence"/>
</dbReference>
<dbReference type="PANTHER" id="PTHR23426">
    <property type="entry name" value="FERREDOXIN/ADRENODOXIN"/>
    <property type="match status" value="1"/>
</dbReference>
<feature type="domain" description="2Fe-2S ferredoxin-type" evidence="7">
    <location>
        <begin position="2"/>
        <end position="106"/>
    </location>
</feature>
<dbReference type="SUPFAM" id="SSF54292">
    <property type="entry name" value="2Fe-2S ferredoxin-like"/>
    <property type="match status" value="1"/>
</dbReference>
<dbReference type="PROSITE" id="PS51085">
    <property type="entry name" value="2FE2S_FER_2"/>
    <property type="match status" value="1"/>
</dbReference>
<dbReference type="InterPro" id="IPR018298">
    <property type="entry name" value="Adrenodoxin_Fe-S_BS"/>
</dbReference>
<comment type="cofactor">
    <cofactor evidence="6">
        <name>[2Fe-2S] cluster</name>
        <dbReference type="ChEBI" id="CHEBI:190135"/>
    </cofactor>
</comment>
<evidence type="ECO:0000256" key="6">
    <source>
        <dbReference type="ARBA" id="ARBA00034078"/>
    </source>
</evidence>
<evidence type="ECO:0000256" key="1">
    <source>
        <dbReference type="ARBA" id="ARBA00010914"/>
    </source>
</evidence>
<keyword evidence="5" id="KW-0411">Iron-sulfur</keyword>
<reference evidence="8" key="1">
    <citation type="submission" date="2021-01" db="EMBL/GenBank/DDBJ databases">
        <title>Tabrizicola alba sp. nov. a motile alkaliphilic bacterium isolated from a soda lake.</title>
        <authorList>
            <person name="Szuroczki S."/>
            <person name="Abbaszade G."/>
            <person name="Schumann P."/>
            <person name="Toth E."/>
        </authorList>
    </citation>
    <scope>NUCLEOTIDE SEQUENCE</scope>
    <source>
        <strain evidence="8">DMG-N-6</strain>
    </source>
</reference>
<proteinExistence type="inferred from homology"/>
<dbReference type="PRINTS" id="PR00355">
    <property type="entry name" value="ADRENODOXIN"/>
</dbReference>
<comment type="caution">
    <text evidence="8">The sequence shown here is derived from an EMBL/GenBank/DDBJ whole genome shotgun (WGS) entry which is preliminary data.</text>
</comment>
<evidence type="ECO:0000259" key="7">
    <source>
        <dbReference type="PROSITE" id="PS51085"/>
    </source>
</evidence>
<keyword evidence="4" id="KW-0408">Iron</keyword>
<dbReference type="GO" id="GO:0046872">
    <property type="term" value="F:metal ion binding"/>
    <property type="evidence" value="ECO:0007669"/>
    <property type="project" value="UniProtKB-KW"/>
</dbReference>
<protein>
    <submittedName>
        <fullName evidence="8">2Fe-2S iron-sulfur cluster binding domain-containing protein</fullName>
    </submittedName>
</protein>
<dbReference type="PROSITE" id="PS00814">
    <property type="entry name" value="ADX"/>
    <property type="match status" value="1"/>
</dbReference>
<keyword evidence="9" id="KW-1185">Reference proteome</keyword>
<evidence type="ECO:0000256" key="3">
    <source>
        <dbReference type="ARBA" id="ARBA00022723"/>
    </source>
</evidence>
<evidence type="ECO:0000256" key="4">
    <source>
        <dbReference type="ARBA" id="ARBA00023004"/>
    </source>
</evidence>
<dbReference type="InterPro" id="IPR012675">
    <property type="entry name" value="Beta-grasp_dom_sf"/>
</dbReference>
<evidence type="ECO:0000256" key="2">
    <source>
        <dbReference type="ARBA" id="ARBA00022714"/>
    </source>
</evidence>